<comment type="caution">
    <text evidence="1">The sequence shown here is derived from an EMBL/GenBank/DDBJ whole genome shotgun (WGS) entry which is preliminary data.</text>
</comment>
<dbReference type="EMBL" id="LAZR01011069">
    <property type="protein sequence ID" value="KKM63590.1"/>
    <property type="molecule type" value="Genomic_DNA"/>
</dbReference>
<dbReference type="AlphaFoldDB" id="A0A0F9LH33"/>
<proteinExistence type="predicted"/>
<reference evidence="1" key="1">
    <citation type="journal article" date="2015" name="Nature">
        <title>Complex archaea that bridge the gap between prokaryotes and eukaryotes.</title>
        <authorList>
            <person name="Spang A."/>
            <person name="Saw J.H."/>
            <person name="Jorgensen S.L."/>
            <person name="Zaremba-Niedzwiedzka K."/>
            <person name="Martijn J."/>
            <person name="Lind A.E."/>
            <person name="van Eijk R."/>
            <person name="Schleper C."/>
            <person name="Guy L."/>
            <person name="Ettema T.J."/>
        </authorList>
    </citation>
    <scope>NUCLEOTIDE SEQUENCE</scope>
</reference>
<accession>A0A0F9LH33</accession>
<evidence type="ECO:0000313" key="1">
    <source>
        <dbReference type="EMBL" id="KKM63590.1"/>
    </source>
</evidence>
<organism evidence="1">
    <name type="scientific">marine sediment metagenome</name>
    <dbReference type="NCBI Taxonomy" id="412755"/>
    <lineage>
        <taxon>unclassified sequences</taxon>
        <taxon>metagenomes</taxon>
        <taxon>ecological metagenomes</taxon>
    </lineage>
</organism>
<gene>
    <name evidence="1" type="ORF">LCGC14_1509970</name>
</gene>
<name>A0A0F9LH33_9ZZZZ</name>
<protein>
    <submittedName>
        <fullName evidence="1">Uncharacterized protein</fullName>
    </submittedName>
</protein>
<sequence length="67" mass="7691">MLLEPNCFKRKCKHYLGVIQPDGTEQTETNNCSAFLKGIPNEIAYGDNKHLKPLPNQENDIVFEKEK</sequence>